<sequence length="31" mass="3455">MVDQNPESIEVMTARYAKAGLGNVRFVELTD</sequence>
<name>A0A060JNF4_9MICO</name>
<dbReference type="AlphaFoldDB" id="A0A060JNF4"/>
<gene>
    <name evidence="1" type="ORF">Rhola_00013170</name>
</gene>
<dbReference type="KEGG" id="rla:Rhola_00013170"/>
<dbReference type="STRING" id="529884.Rhola_00013170"/>
<organism evidence="1 2">
    <name type="scientific">Rhodoluna lacicola</name>
    <dbReference type="NCBI Taxonomy" id="529884"/>
    <lineage>
        <taxon>Bacteria</taxon>
        <taxon>Bacillati</taxon>
        <taxon>Actinomycetota</taxon>
        <taxon>Actinomycetes</taxon>
        <taxon>Micrococcales</taxon>
        <taxon>Microbacteriaceae</taxon>
        <taxon>Luna cluster</taxon>
        <taxon>Luna-1 subcluster</taxon>
        <taxon>Rhodoluna</taxon>
    </lineage>
</organism>
<accession>A0A060JNF4</accession>
<evidence type="ECO:0000313" key="1">
    <source>
        <dbReference type="EMBL" id="AIC48108.1"/>
    </source>
</evidence>
<dbReference type="HOGENOM" id="CLU_3398161_0_0_11"/>
<evidence type="ECO:0000313" key="2">
    <source>
        <dbReference type="Proteomes" id="UP000067708"/>
    </source>
</evidence>
<dbReference type="EMBL" id="CP007490">
    <property type="protein sequence ID" value="AIC48108.1"/>
    <property type="molecule type" value="Genomic_DNA"/>
</dbReference>
<protein>
    <submittedName>
        <fullName evidence="1">Uncharacterized protein</fullName>
    </submittedName>
</protein>
<proteinExistence type="predicted"/>
<dbReference type="RefSeq" id="WP_227818778.1">
    <property type="nucleotide sequence ID" value="NZ_CP007490.1"/>
</dbReference>
<keyword evidence="2" id="KW-1185">Reference proteome</keyword>
<dbReference type="Proteomes" id="UP000067708">
    <property type="component" value="Chromosome"/>
</dbReference>
<reference evidence="1 2" key="1">
    <citation type="journal article" date="2014" name="Int. J. Syst. Evol. Microbiol.">
        <title>Rhodoluna lacicola gen. nov., sp. nov., a planktonic freshwater bacterium with stream-lined genome.</title>
        <authorList>
            <person name="Hahn M."/>
            <person name="Schmidt J."/>
            <person name="Taipale S.J."/>
            <person name="Doolittle W.F."/>
            <person name="Koll U."/>
        </authorList>
    </citation>
    <scope>NUCLEOTIDE SEQUENCE [LARGE SCALE GENOMIC DNA]</scope>
    <source>
        <strain evidence="1 2">MWH-Ta8</strain>
    </source>
</reference>